<dbReference type="Pfam" id="PF05140">
    <property type="entry name" value="ResB"/>
    <property type="match status" value="1"/>
</dbReference>
<sequence>YKRTVKQLANLKLALGELAVIGALSAVGTTIKQGEPYSYYAQNYPEEGRRVLGFLTGRIIWALQLDHIYTADYFLLLLALLGASLAACTSTNQWPAVKVAQRWRFKGDADALARLQVASLLPNARLADLGRALQGQQYQVFLKDGCLYGFKGLAGKLGPIGVHASMLLCMAGFATGALGGFTGSVMIPQGSEVLVASALRSASPLAWSPRGAEALLRCDDFRIDVRPDGSIRQFYSDVSVLDLEGNQLASKTVSVNQPLRFGGVTAYQTDWSMSALQLRVEGSAVAPADTPIQLPMASLSGERGGGRLTPRGRRRLLCSLLPSAATCARALSSTAAAGGDSKLYATFLPMEDPARGAPGAAPRGVSILARDLETVSFYDSRGQFVGVRRVGSGKAIQVDGLTIRPEALLGATGLELKADPGVPLVYAGFGGLCITTVVSYLSHSQVWAAQAGSGVMVGGSTNRAKVMFERELGEVLGAVPEVPPAA</sequence>
<name>E1Z8A4_CHLVA</name>
<keyword evidence="5" id="KW-0472">Membrane</keyword>
<dbReference type="eggNOG" id="ENOG502QRFF">
    <property type="taxonomic scope" value="Eukaryota"/>
</dbReference>
<keyword evidence="4" id="KW-1133">Transmembrane helix</keyword>
<evidence type="ECO:0000256" key="5">
    <source>
        <dbReference type="ARBA" id="ARBA00023136"/>
    </source>
</evidence>
<dbReference type="OrthoDB" id="565797at2759"/>
<reference evidence="7 8" key="1">
    <citation type="journal article" date="2010" name="Plant Cell">
        <title>The Chlorella variabilis NC64A genome reveals adaptation to photosymbiosis, coevolution with viruses, and cryptic sex.</title>
        <authorList>
            <person name="Blanc G."/>
            <person name="Duncan G."/>
            <person name="Agarkova I."/>
            <person name="Borodovsky M."/>
            <person name="Gurnon J."/>
            <person name="Kuo A."/>
            <person name="Lindquist E."/>
            <person name="Lucas S."/>
            <person name="Pangilinan J."/>
            <person name="Polle J."/>
            <person name="Salamov A."/>
            <person name="Terry A."/>
            <person name="Yamada T."/>
            <person name="Dunigan D.D."/>
            <person name="Grigoriev I.V."/>
            <person name="Claverie J.M."/>
            <person name="Van Etten J.L."/>
        </authorList>
    </citation>
    <scope>NUCLEOTIDE SEQUENCE [LARGE SCALE GENOMIC DNA]</scope>
    <source>
        <strain evidence="7 8">NC64A</strain>
    </source>
</reference>
<dbReference type="HAMAP" id="MF_01392">
    <property type="entry name" value="CytC_Ccs1"/>
    <property type="match status" value="1"/>
</dbReference>
<dbReference type="InterPro" id="IPR023494">
    <property type="entry name" value="Cyt_c_bgen_Ccs1/CcsB/ResB"/>
</dbReference>
<dbReference type="KEGG" id="cvr:CHLNCDRAFT_7378"/>
<organism evidence="8">
    <name type="scientific">Chlorella variabilis</name>
    <name type="common">Green alga</name>
    <dbReference type="NCBI Taxonomy" id="554065"/>
    <lineage>
        <taxon>Eukaryota</taxon>
        <taxon>Viridiplantae</taxon>
        <taxon>Chlorophyta</taxon>
        <taxon>core chlorophytes</taxon>
        <taxon>Trebouxiophyceae</taxon>
        <taxon>Chlorellales</taxon>
        <taxon>Chlorellaceae</taxon>
        <taxon>Chlorella clade</taxon>
        <taxon>Chlorella</taxon>
    </lineage>
</organism>
<dbReference type="PANTHER" id="PTHR31566">
    <property type="entry name" value="CYTOCHROME C BIOGENESIS PROTEIN CCS1, CHLOROPLASTIC"/>
    <property type="match status" value="1"/>
</dbReference>
<dbReference type="EMBL" id="GL433838">
    <property type="protein sequence ID" value="EFN58311.1"/>
    <property type="molecule type" value="Genomic_DNA"/>
</dbReference>
<dbReference type="InterPro" id="IPR007816">
    <property type="entry name" value="ResB-like_domain"/>
</dbReference>
<proteinExistence type="inferred from homology"/>
<gene>
    <name evidence="7" type="ORF">CHLNCDRAFT_7378</name>
</gene>
<dbReference type="STRING" id="554065.E1Z8A4"/>
<dbReference type="GeneID" id="17357467"/>
<evidence type="ECO:0000256" key="2">
    <source>
        <dbReference type="ARBA" id="ARBA00022692"/>
    </source>
</evidence>
<keyword evidence="2" id="KW-0812">Transmembrane</keyword>
<protein>
    <recommendedName>
        <fullName evidence="6">ResB-like domain-containing protein</fullName>
    </recommendedName>
</protein>
<accession>E1Z8A4</accession>
<evidence type="ECO:0000259" key="6">
    <source>
        <dbReference type="Pfam" id="PF05140"/>
    </source>
</evidence>
<dbReference type="RefSeq" id="XP_005850413.1">
    <property type="nucleotide sequence ID" value="XM_005850351.1"/>
</dbReference>
<dbReference type="GO" id="GO:0016020">
    <property type="term" value="C:membrane"/>
    <property type="evidence" value="ECO:0007669"/>
    <property type="project" value="UniProtKB-SubCell"/>
</dbReference>
<dbReference type="Proteomes" id="UP000008141">
    <property type="component" value="Unassembled WGS sequence"/>
</dbReference>
<feature type="non-terminal residue" evidence="7">
    <location>
        <position position="1"/>
    </location>
</feature>
<dbReference type="PANTHER" id="PTHR31566:SF0">
    <property type="entry name" value="CYTOCHROME C BIOGENESIS PROTEIN CCS1, CHLOROPLASTIC"/>
    <property type="match status" value="1"/>
</dbReference>
<dbReference type="GO" id="GO:0017004">
    <property type="term" value="P:cytochrome complex assembly"/>
    <property type="evidence" value="ECO:0007669"/>
    <property type="project" value="UniProtKB-KW"/>
</dbReference>
<evidence type="ECO:0000256" key="3">
    <source>
        <dbReference type="ARBA" id="ARBA00022748"/>
    </source>
</evidence>
<evidence type="ECO:0000256" key="4">
    <source>
        <dbReference type="ARBA" id="ARBA00022989"/>
    </source>
</evidence>
<keyword evidence="8" id="KW-1185">Reference proteome</keyword>
<keyword evidence="3" id="KW-0201">Cytochrome c-type biogenesis</keyword>
<dbReference type="OMA" id="RFWIDYT"/>
<dbReference type="InParanoid" id="E1Z8A4"/>
<dbReference type="FunCoup" id="E1Z8A4">
    <property type="interactions" value="584"/>
</dbReference>
<feature type="non-terminal residue" evidence="7">
    <location>
        <position position="486"/>
    </location>
</feature>
<feature type="domain" description="ResB-like" evidence="6">
    <location>
        <begin position="11"/>
        <end position="472"/>
    </location>
</feature>
<dbReference type="AlphaFoldDB" id="E1Z8A4"/>
<evidence type="ECO:0000256" key="1">
    <source>
        <dbReference type="ARBA" id="ARBA00004141"/>
    </source>
</evidence>
<evidence type="ECO:0000313" key="7">
    <source>
        <dbReference type="EMBL" id="EFN58311.1"/>
    </source>
</evidence>
<evidence type="ECO:0000313" key="8">
    <source>
        <dbReference type="Proteomes" id="UP000008141"/>
    </source>
</evidence>
<comment type="subcellular location">
    <subcellularLocation>
        <location evidence="1">Membrane</location>
        <topology evidence="1">Multi-pass membrane protein</topology>
    </subcellularLocation>
</comment>